<dbReference type="Proteomes" id="UP001189122">
    <property type="component" value="Unassembled WGS sequence"/>
</dbReference>
<reference evidence="3" key="1">
    <citation type="journal article" date="2020" name="Sci. Rep.">
        <title>Chromosome-scale genome assembly for the duckweed Spirodela intermedia, integrating cytogenetic maps, PacBio and Oxford Nanopore libraries.</title>
        <authorList>
            <person name="Hoang P.T.N."/>
            <person name="Fiebig A."/>
            <person name="Novak P."/>
            <person name="Macas J."/>
            <person name="Cao H.X."/>
            <person name="Stepanenko A."/>
            <person name="Chen G."/>
            <person name="Borisjuk N."/>
            <person name="Scholz U."/>
            <person name="Schubert I."/>
        </authorList>
    </citation>
    <scope>NUCLEOTIDE SEQUENCE [LARGE SCALE GENOMIC DNA]</scope>
</reference>
<keyword evidence="3" id="KW-1185">Reference proteome</keyword>
<organism evidence="2 3">
    <name type="scientific">Spirodela intermedia</name>
    <name type="common">Intermediate duckweed</name>
    <dbReference type="NCBI Taxonomy" id="51605"/>
    <lineage>
        <taxon>Eukaryota</taxon>
        <taxon>Viridiplantae</taxon>
        <taxon>Streptophyta</taxon>
        <taxon>Embryophyta</taxon>
        <taxon>Tracheophyta</taxon>
        <taxon>Spermatophyta</taxon>
        <taxon>Magnoliopsida</taxon>
        <taxon>Liliopsida</taxon>
        <taxon>Araceae</taxon>
        <taxon>Lemnoideae</taxon>
        <taxon>Spirodela</taxon>
    </lineage>
</organism>
<evidence type="ECO:0000313" key="2">
    <source>
        <dbReference type="EMBL" id="CAA6675176.1"/>
    </source>
</evidence>
<sequence>MNSLEKWKDWLHIFGQVDSDIPPRPGGSTLDQWGTCAHSPSTSLVPSSGRERSIGTSCHS</sequence>
<name>A0ABN7EBW7_SPIIN</name>
<gene>
    <name evidence="2" type="ORF">SI7747_UN021518</name>
</gene>
<protein>
    <submittedName>
        <fullName evidence="2">Uncharacterized protein</fullName>
    </submittedName>
</protein>
<dbReference type="EMBL" id="CACRZD030000239">
    <property type="protein sequence ID" value="CAA6675176.1"/>
    <property type="molecule type" value="Genomic_DNA"/>
</dbReference>
<proteinExistence type="predicted"/>
<accession>A0ABN7EBW7</accession>
<evidence type="ECO:0000313" key="3">
    <source>
        <dbReference type="Proteomes" id="UP001189122"/>
    </source>
</evidence>
<comment type="caution">
    <text evidence="2">The sequence shown here is derived from an EMBL/GenBank/DDBJ whole genome shotgun (WGS) entry which is preliminary data.</text>
</comment>
<evidence type="ECO:0000256" key="1">
    <source>
        <dbReference type="SAM" id="MobiDB-lite"/>
    </source>
</evidence>
<feature type="region of interest" description="Disordered" evidence="1">
    <location>
        <begin position="39"/>
        <end position="60"/>
    </location>
</feature>